<reference evidence="1" key="1">
    <citation type="submission" date="2020-11" db="EMBL/GenBank/DDBJ databases">
        <authorList>
            <person name="Tran Van P."/>
        </authorList>
    </citation>
    <scope>NUCLEOTIDE SEQUENCE</scope>
</reference>
<dbReference type="AlphaFoldDB" id="A0A7R9DAP3"/>
<gene>
    <name evidence="1" type="ORF">TPSB3V08_LOCUS7764</name>
</gene>
<name>A0A7R9DAP3_TIMPO</name>
<proteinExistence type="predicted"/>
<evidence type="ECO:0000313" key="1">
    <source>
        <dbReference type="EMBL" id="CAD7411247.1"/>
    </source>
</evidence>
<organism evidence="1">
    <name type="scientific">Timema poppense</name>
    <name type="common">Walking stick</name>
    <dbReference type="NCBI Taxonomy" id="170557"/>
    <lineage>
        <taxon>Eukaryota</taxon>
        <taxon>Metazoa</taxon>
        <taxon>Ecdysozoa</taxon>
        <taxon>Arthropoda</taxon>
        <taxon>Hexapoda</taxon>
        <taxon>Insecta</taxon>
        <taxon>Pterygota</taxon>
        <taxon>Neoptera</taxon>
        <taxon>Polyneoptera</taxon>
        <taxon>Phasmatodea</taxon>
        <taxon>Timematodea</taxon>
        <taxon>Timematoidea</taxon>
        <taxon>Timematidae</taxon>
        <taxon>Timema</taxon>
    </lineage>
</organism>
<dbReference type="EMBL" id="OD005234">
    <property type="protein sequence ID" value="CAD7411247.1"/>
    <property type="molecule type" value="Genomic_DNA"/>
</dbReference>
<accession>A0A7R9DAP3</accession>
<sequence>MSGWSQDPNPVLHTPDLGTCVYYPITLKSALLIRYDITRRIAGCLVLGLSLLFLRVCECQYDCSEQEHSRCVKMADPLIKDPKLVFPDNKQDIEHMCR</sequence>
<protein>
    <submittedName>
        <fullName evidence="1">Uncharacterized protein</fullName>
    </submittedName>
</protein>